<protein>
    <recommendedName>
        <fullName evidence="2">DUF6545 domain-containing protein</fullName>
    </recommendedName>
</protein>
<keyword evidence="4" id="KW-1185">Reference proteome</keyword>
<dbReference type="EMBL" id="JABBXF010000002">
    <property type="protein sequence ID" value="NVK76269.1"/>
    <property type="molecule type" value="Genomic_DNA"/>
</dbReference>
<feature type="transmembrane region" description="Helical" evidence="1">
    <location>
        <begin position="139"/>
        <end position="162"/>
    </location>
</feature>
<name>A0A7Y7AZY5_STRMO</name>
<feature type="domain" description="DUF6545" evidence="2">
    <location>
        <begin position="245"/>
        <end position="370"/>
    </location>
</feature>
<evidence type="ECO:0000313" key="4">
    <source>
        <dbReference type="Proteomes" id="UP000587462"/>
    </source>
</evidence>
<keyword evidence="1" id="KW-0472">Membrane</keyword>
<reference evidence="3 4" key="1">
    <citation type="submission" date="2020-04" db="EMBL/GenBank/DDBJ databases">
        <title>Draft Genome Sequence of Streptomyces morookaense DSM 40503, an 8-azaguanine-producing strain.</title>
        <authorList>
            <person name="Qi J."/>
            <person name="Gao J.-M."/>
        </authorList>
    </citation>
    <scope>NUCLEOTIDE SEQUENCE [LARGE SCALE GENOMIC DNA]</scope>
    <source>
        <strain evidence="3 4">DSM 40503</strain>
    </source>
</reference>
<dbReference type="NCBIfam" id="NF042915">
    <property type="entry name" value="MAB_1171c_fam"/>
    <property type="match status" value="1"/>
</dbReference>
<sequence>MTVVMCLTAALFVLAILWKIYQLTQAPHDRALRAVTACLVCTAGSFSTGFPPEKRALDAALGTGTASLLSNVLLLAAVYSLLTFFLHSAADRHRATRRARLEAVPLALTAIVITVATVTAPPGVRGRPYAQADLHTPQIAVFFVAAQLYLVYALATTARWTARYARMSQKPSATGLWITAGSLAGMAAANALRVVMDLTGWFGNGSAPAGLSHSVALLFALAVPAFVVGLSYPGLAMRLAGFRIWRQHRRTYQRLRPLWDLLHDAFPQDALGRTPGGKWREAFRMRGVHRSYYRRVIECRDGLVRVSPYLAQLGVQDGATPQAVAEHLRAALCAQAAGTPATTEALAVALPGEDSIDADARQLVAVAEALVKTA</sequence>
<dbReference type="AlphaFoldDB" id="A0A7Y7AZY5"/>
<keyword evidence="1" id="KW-0812">Transmembrane</keyword>
<dbReference type="InterPro" id="IPR050039">
    <property type="entry name" value="MAB_1171c-like"/>
</dbReference>
<evidence type="ECO:0000259" key="2">
    <source>
        <dbReference type="Pfam" id="PF20182"/>
    </source>
</evidence>
<accession>A0A7Y7AZY5</accession>
<comment type="caution">
    <text evidence="3">The sequence shown here is derived from an EMBL/GenBank/DDBJ whole genome shotgun (WGS) entry which is preliminary data.</text>
</comment>
<feature type="transmembrane region" description="Helical" evidence="1">
    <location>
        <begin position="101"/>
        <end position="119"/>
    </location>
</feature>
<evidence type="ECO:0000313" key="3">
    <source>
        <dbReference type="EMBL" id="NVK76269.1"/>
    </source>
</evidence>
<dbReference type="InterPro" id="IPR046675">
    <property type="entry name" value="DUF6545"/>
</dbReference>
<keyword evidence="1" id="KW-1133">Transmembrane helix</keyword>
<dbReference type="RefSeq" id="WP_171078068.1">
    <property type="nucleotide sequence ID" value="NZ_BNBU01000007.1"/>
</dbReference>
<feature type="transmembrane region" description="Helical" evidence="1">
    <location>
        <begin position="174"/>
        <end position="196"/>
    </location>
</feature>
<feature type="transmembrane region" description="Helical" evidence="1">
    <location>
        <begin position="216"/>
        <end position="240"/>
    </location>
</feature>
<gene>
    <name evidence="3" type="ORF">HG542_01185</name>
</gene>
<organism evidence="3 4">
    <name type="scientific">Streptomyces morookaense</name>
    <name type="common">Streptoverticillium morookaense</name>
    <dbReference type="NCBI Taxonomy" id="1970"/>
    <lineage>
        <taxon>Bacteria</taxon>
        <taxon>Bacillati</taxon>
        <taxon>Actinomycetota</taxon>
        <taxon>Actinomycetes</taxon>
        <taxon>Kitasatosporales</taxon>
        <taxon>Streptomycetaceae</taxon>
        <taxon>Streptomyces</taxon>
    </lineage>
</organism>
<evidence type="ECO:0000256" key="1">
    <source>
        <dbReference type="SAM" id="Phobius"/>
    </source>
</evidence>
<proteinExistence type="predicted"/>
<dbReference type="Pfam" id="PF20182">
    <property type="entry name" value="DUF6545"/>
    <property type="match status" value="1"/>
</dbReference>
<feature type="transmembrane region" description="Helical" evidence="1">
    <location>
        <begin position="68"/>
        <end position="89"/>
    </location>
</feature>
<dbReference type="Proteomes" id="UP000587462">
    <property type="component" value="Unassembled WGS sequence"/>
</dbReference>